<accession>A0A0A8J9G2</accession>
<evidence type="ECO:0000313" key="1">
    <source>
        <dbReference type="EMBL" id="BAQ02634.2"/>
    </source>
</evidence>
<protein>
    <submittedName>
        <fullName evidence="1">Uncharacterized protein</fullName>
    </submittedName>
</protein>
<keyword evidence="2" id="KW-1185">Reference proteome</keyword>
<dbReference type="EMBL" id="AP014693">
    <property type="protein sequence ID" value="BAQ02634.2"/>
    <property type="molecule type" value="Genomic_DNA"/>
</dbReference>
<reference evidence="1 2" key="1">
    <citation type="submission" date="2014-12" db="EMBL/GenBank/DDBJ databases">
        <title>Genome analysis of a novel jumbo phage RSL2 infecting the phytopathogen Ralstonia solanacearum.</title>
        <authorList>
            <person name="Kawasaki T."/>
            <person name="Fujie M."/>
            <person name="Chatchawankanphanich O."/>
            <person name="Ogata H."/>
            <person name="Yamada T."/>
        </authorList>
    </citation>
    <scope>NUCLEOTIDE SEQUENCE [LARGE SCALE GENOMIC DNA]</scope>
    <source>
        <strain evidence="1 2">RSL2</strain>
    </source>
</reference>
<evidence type="ECO:0000313" key="2">
    <source>
        <dbReference type="Proteomes" id="UP000203794"/>
    </source>
</evidence>
<organism evidence="1 2">
    <name type="scientific">Ralstonia phage RSL2</name>
    <dbReference type="NCBI Taxonomy" id="1585840"/>
    <lineage>
        <taxon>Viruses</taxon>
        <taxon>Duplodnaviria</taxon>
        <taxon>Heunggongvirae</taxon>
        <taxon>Uroviricota</taxon>
        <taxon>Caudoviricetes</taxon>
        <taxon>Chimalliviridae</taxon>
        <taxon>Chiangmaivirus</taxon>
        <taxon>Chiangmaivirus RSL2</taxon>
    </lineage>
</organism>
<proteinExistence type="predicted"/>
<dbReference type="Proteomes" id="UP000203794">
    <property type="component" value="Segment"/>
</dbReference>
<name>A0A0A8J9G2_9CAUD</name>
<sequence length="214" mass="25256">MLDRMRGTPAADAEARIKFLQEERTSDQLACNLYHKLADIPQPETFLGEGYGDPILWNHQDDLFVDFQILKHIVVEDVAFFMRYLNHELSEDEKQVYPYFYFPCFAEVKDVVSAEMSGHPLLEISEEQSCYIVMFQNTMGLLLFSKTDVDDIQKRSYGFEDLPEKQFYQLTFMRFDKQAIERLDFAGTVIEHYHHSRNHSNPIRINFAQYNNDE</sequence>